<feature type="chain" id="PRO_5003271359" evidence="1">
    <location>
        <begin position="27"/>
        <end position="354"/>
    </location>
</feature>
<dbReference type="EMBL" id="ACXX02000014">
    <property type="protein sequence ID" value="EGD46378.1"/>
    <property type="molecule type" value="Genomic_DNA"/>
</dbReference>
<keyword evidence="3" id="KW-1185">Reference proteome</keyword>
<comment type="caution">
    <text evidence="2">The sequence shown here is derived from an EMBL/GenBank/DDBJ whole genome shotgun (WGS) entry which is preliminary data.</text>
</comment>
<keyword evidence="1" id="KW-0732">Signal</keyword>
<dbReference type="RefSeq" id="WP_004621406.1">
    <property type="nucleotide sequence ID" value="NZ_ACXX02000014.1"/>
</dbReference>
<protein>
    <submittedName>
        <fullName evidence="2">Uncharacterized protein</fullName>
    </submittedName>
</protein>
<feature type="signal peptide" evidence="1">
    <location>
        <begin position="1"/>
        <end position="26"/>
    </location>
</feature>
<gene>
    <name evidence="2" type="ORF">Cpap_0317</name>
</gene>
<evidence type="ECO:0000313" key="2">
    <source>
        <dbReference type="EMBL" id="EGD46378.1"/>
    </source>
</evidence>
<name>F1TGP7_9FIRM</name>
<accession>F1TGP7</accession>
<proteinExistence type="predicted"/>
<dbReference type="AlphaFoldDB" id="F1TGP7"/>
<reference evidence="2" key="1">
    <citation type="submission" date="2009-07" db="EMBL/GenBank/DDBJ databases">
        <authorList>
            <consortium name="US DOE Joint Genome Institute (JGI-PGF)"/>
            <person name="Lucas S."/>
            <person name="Copeland A."/>
            <person name="Lapidus A."/>
            <person name="Glavina del Rio T."/>
            <person name="Tice H."/>
            <person name="Bruce D."/>
            <person name="Goodwin L."/>
            <person name="Pitluck S."/>
            <person name="Larimer F."/>
            <person name="Land M.L."/>
            <person name="Mouttaki H."/>
            <person name="He Z."/>
            <person name="Zhou J."/>
            <person name="Hemme C.L."/>
        </authorList>
    </citation>
    <scope>NUCLEOTIDE SEQUENCE</scope>
    <source>
        <strain evidence="2">DSM 2782</strain>
    </source>
</reference>
<reference evidence="2" key="2">
    <citation type="submission" date="2011-01" db="EMBL/GenBank/DDBJ databases">
        <title>The Non-contiguous Finished genome of Clostridium papyrosolvens.</title>
        <authorList>
            <person name="Lucas S."/>
            <person name="Copeland A."/>
            <person name="Lapidus A."/>
            <person name="Cheng J.-F."/>
            <person name="Goodwin L."/>
            <person name="Pitluck S."/>
            <person name="Misra M."/>
            <person name="Chertkov O."/>
            <person name="Detter J.C."/>
            <person name="Han C."/>
            <person name="Tapia R."/>
            <person name="Land M."/>
            <person name="Hauser L."/>
            <person name="Kyrpides N."/>
            <person name="Ivanova N."/>
            <person name="Pagani I."/>
            <person name="Mouttaki H."/>
            <person name="He Z."/>
            <person name="Zhou J."/>
            <person name="Hemme C.L."/>
            <person name="Woyke T."/>
        </authorList>
    </citation>
    <scope>NUCLEOTIDE SEQUENCE [LARGE SCALE GENOMIC DNA]</scope>
    <source>
        <strain evidence="2">DSM 2782</strain>
    </source>
</reference>
<evidence type="ECO:0000313" key="3">
    <source>
        <dbReference type="Proteomes" id="UP000003860"/>
    </source>
</evidence>
<evidence type="ECO:0000256" key="1">
    <source>
        <dbReference type="SAM" id="SignalP"/>
    </source>
</evidence>
<dbReference type="Proteomes" id="UP000003860">
    <property type="component" value="Unassembled WGS sequence"/>
</dbReference>
<sequence length="354" mass="38543">MKISKRITSCVLVITMVMCLLFCSYANTLPYDSLTMTQGGHYYIYSNCPESVNSSVLGNDSAKYTINTTLKKGSIYDVEYYHINYTGSTLRAGVIVINNGSASAQFTVKNFGKTTRVPNGDRATHAYMQNTYQISSNNQTYVLQPGASRIIDYVETSIPANNVGNGKVIVQSNSDSLGLKIYLANSSASQSSIQSCSRCSQNNDTTHTTGLFANDSRAVSFNVGNSATNSFYLAAYNNSTNTNELSDYINPYGDVGTIGRGPSQLAGNYGVRYDVKLTNYGTKNKIKITYDYASHGSKAVDLEAISFYNGSSWEKISLTNTSSGCYVYKSIPSDGTFKFILPGGNCCNINFKIE</sequence>
<organism evidence="2 3">
    <name type="scientific">Ruminiclostridium papyrosolvens DSM 2782</name>
    <dbReference type="NCBI Taxonomy" id="588581"/>
    <lineage>
        <taxon>Bacteria</taxon>
        <taxon>Bacillati</taxon>
        <taxon>Bacillota</taxon>
        <taxon>Clostridia</taxon>
        <taxon>Eubacteriales</taxon>
        <taxon>Oscillospiraceae</taxon>
        <taxon>Ruminiclostridium</taxon>
    </lineage>
</organism>
<dbReference type="OrthoDB" id="1740654at2"/>